<evidence type="ECO:0000313" key="3">
    <source>
        <dbReference type="Proteomes" id="UP001480595"/>
    </source>
</evidence>
<comment type="caution">
    <text evidence="2">The sequence shown here is derived from an EMBL/GenBank/DDBJ whole genome shotgun (WGS) entry which is preliminary data.</text>
</comment>
<organism evidence="2 3">
    <name type="scientific">Apiospora phragmitis</name>
    <dbReference type="NCBI Taxonomy" id="2905665"/>
    <lineage>
        <taxon>Eukaryota</taxon>
        <taxon>Fungi</taxon>
        <taxon>Dikarya</taxon>
        <taxon>Ascomycota</taxon>
        <taxon>Pezizomycotina</taxon>
        <taxon>Sordariomycetes</taxon>
        <taxon>Xylariomycetidae</taxon>
        <taxon>Amphisphaeriales</taxon>
        <taxon>Apiosporaceae</taxon>
        <taxon>Apiospora</taxon>
    </lineage>
</organism>
<dbReference type="EMBL" id="JAQQWL010000001">
    <property type="protein sequence ID" value="KAK8091309.1"/>
    <property type="molecule type" value="Genomic_DNA"/>
</dbReference>
<keyword evidence="3" id="KW-1185">Reference proteome</keyword>
<feature type="transmembrane region" description="Helical" evidence="1">
    <location>
        <begin position="30"/>
        <end position="52"/>
    </location>
</feature>
<evidence type="ECO:0000256" key="1">
    <source>
        <dbReference type="SAM" id="Phobius"/>
    </source>
</evidence>
<reference evidence="2 3" key="1">
    <citation type="submission" date="2023-01" db="EMBL/GenBank/DDBJ databases">
        <title>Analysis of 21 Apiospora genomes using comparative genomics revels a genus with tremendous synthesis potential of carbohydrate active enzymes and secondary metabolites.</title>
        <authorList>
            <person name="Sorensen T."/>
        </authorList>
    </citation>
    <scope>NUCLEOTIDE SEQUENCE [LARGE SCALE GENOMIC DNA]</scope>
    <source>
        <strain evidence="2 3">CBS 135458</strain>
    </source>
</reference>
<dbReference type="GeneID" id="92085286"/>
<protein>
    <submittedName>
        <fullName evidence="2">Uncharacterized protein</fullName>
    </submittedName>
</protein>
<sequence length="155" mass="17180">MCRLVSGTNNVATSLYLDSRAVVECRCGAILMPLAWGLLGIFPAALAMLAVYQQCLLPTFTFRQSGKETRAERSRALAKESFEAPRRWISEALFSAAALAAVLQLVYRTSILSAMTPISYFDTLLIVARYAASNIVCRSLLFVELDRVRIRLRGL</sequence>
<gene>
    <name evidence="2" type="ORF">PG994_000814</name>
</gene>
<dbReference type="Proteomes" id="UP001480595">
    <property type="component" value="Unassembled WGS sequence"/>
</dbReference>
<accession>A0ABR1X7J3</accession>
<keyword evidence="1" id="KW-0812">Transmembrane</keyword>
<evidence type="ECO:0000313" key="2">
    <source>
        <dbReference type="EMBL" id="KAK8091309.1"/>
    </source>
</evidence>
<proteinExistence type="predicted"/>
<dbReference type="RefSeq" id="XP_066722855.1">
    <property type="nucleotide sequence ID" value="XM_066852223.1"/>
</dbReference>
<keyword evidence="1" id="KW-1133">Transmembrane helix</keyword>
<keyword evidence="1" id="KW-0472">Membrane</keyword>
<name>A0ABR1X7J3_9PEZI</name>